<keyword evidence="2" id="KW-1133">Transmembrane helix</keyword>
<dbReference type="RefSeq" id="XP_028882577.1">
    <property type="nucleotide sequence ID" value="XM_029026021.1"/>
</dbReference>
<gene>
    <name evidence="3" type="ORF">TM35_000161490</name>
</gene>
<dbReference type="VEuPathDB" id="TriTrypDB:TM35_000161490"/>
<evidence type="ECO:0000256" key="2">
    <source>
        <dbReference type="SAM" id="Phobius"/>
    </source>
</evidence>
<sequence length="124" mass="13732">MGKRVSPRRAAFNGASGRVLPLGGYPFLIPAFAPHPNARISKKTRGNPAEREEKKARSVPGTRRSPGGRDRIPRELLLGFLSRLLFVGAPCLSLVLWGRSERKKKREKSEGVVSPRRFVFPEGS</sequence>
<reference evidence="3 4" key="1">
    <citation type="submission" date="2017-03" db="EMBL/GenBank/DDBJ databases">
        <title>An alternative strategy for trypanosome survival in the mammalian bloodstream revealed through genome and transcriptome analysis of the ubiquitous bovine parasite Trypanosoma (Megatrypanum) theileri.</title>
        <authorList>
            <person name="Kelly S."/>
            <person name="Ivens A."/>
            <person name="Mott A."/>
            <person name="O'Neill E."/>
            <person name="Emms D."/>
            <person name="Macleod O."/>
            <person name="Voorheis P."/>
            <person name="Matthews J."/>
            <person name="Matthews K."/>
            <person name="Carrington M."/>
        </authorList>
    </citation>
    <scope>NUCLEOTIDE SEQUENCE [LARGE SCALE GENOMIC DNA]</scope>
    <source>
        <strain evidence="3">Edinburgh</strain>
    </source>
</reference>
<feature type="transmembrane region" description="Helical" evidence="2">
    <location>
        <begin position="76"/>
        <end position="98"/>
    </location>
</feature>
<feature type="region of interest" description="Disordered" evidence="1">
    <location>
        <begin position="36"/>
        <end position="71"/>
    </location>
</feature>
<keyword evidence="2" id="KW-0472">Membrane</keyword>
<dbReference type="Proteomes" id="UP000192257">
    <property type="component" value="Unassembled WGS sequence"/>
</dbReference>
<proteinExistence type="predicted"/>
<accession>A0A1X0NV72</accession>
<comment type="caution">
    <text evidence="3">The sequence shown here is derived from an EMBL/GenBank/DDBJ whole genome shotgun (WGS) entry which is preliminary data.</text>
</comment>
<keyword evidence="4" id="KW-1185">Reference proteome</keyword>
<evidence type="ECO:0000313" key="3">
    <source>
        <dbReference type="EMBL" id="ORC88511.1"/>
    </source>
</evidence>
<evidence type="ECO:0000256" key="1">
    <source>
        <dbReference type="SAM" id="MobiDB-lite"/>
    </source>
</evidence>
<keyword evidence="2" id="KW-0812">Transmembrane</keyword>
<dbReference type="AlphaFoldDB" id="A0A1X0NV72"/>
<protein>
    <submittedName>
        <fullName evidence="3">Uncharacterized protein</fullName>
    </submittedName>
</protein>
<evidence type="ECO:0000313" key="4">
    <source>
        <dbReference type="Proteomes" id="UP000192257"/>
    </source>
</evidence>
<dbReference type="EMBL" id="NBCO01000016">
    <property type="protein sequence ID" value="ORC88511.1"/>
    <property type="molecule type" value="Genomic_DNA"/>
</dbReference>
<feature type="region of interest" description="Disordered" evidence="1">
    <location>
        <begin position="101"/>
        <end position="124"/>
    </location>
</feature>
<organism evidence="3 4">
    <name type="scientific">Trypanosoma theileri</name>
    <dbReference type="NCBI Taxonomy" id="67003"/>
    <lineage>
        <taxon>Eukaryota</taxon>
        <taxon>Discoba</taxon>
        <taxon>Euglenozoa</taxon>
        <taxon>Kinetoplastea</taxon>
        <taxon>Metakinetoplastina</taxon>
        <taxon>Trypanosomatida</taxon>
        <taxon>Trypanosomatidae</taxon>
        <taxon>Trypanosoma</taxon>
    </lineage>
</organism>
<name>A0A1X0NV72_9TRYP</name>
<dbReference type="GeneID" id="39985801"/>